<organism evidence="2 3">
    <name type="scientific">Gluconacetobacter sacchari</name>
    <dbReference type="NCBI Taxonomy" id="92759"/>
    <lineage>
        <taxon>Bacteria</taxon>
        <taxon>Pseudomonadati</taxon>
        <taxon>Pseudomonadota</taxon>
        <taxon>Alphaproteobacteria</taxon>
        <taxon>Acetobacterales</taxon>
        <taxon>Acetobacteraceae</taxon>
        <taxon>Gluconacetobacter</taxon>
    </lineage>
</organism>
<dbReference type="AlphaFoldDB" id="A0A7W4IAJ9"/>
<comment type="caution">
    <text evidence="2">The sequence shown here is derived from an EMBL/GenBank/DDBJ whole genome shotgun (WGS) entry which is preliminary data.</text>
</comment>
<protein>
    <submittedName>
        <fullName evidence="2">Helix-turn-helix domain-containing protein</fullName>
    </submittedName>
</protein>
<evidence type="ECO:0000259" key="1">
    <source>
        <dbReference type="PROSITE" id="PS50943"/>
    </source>
</evidence>
<dbReference type="CDD" id="cd00093">
    <property type="entry name" value="HTH_XRE"/>
    <property type="match status" value="1"/>
</dbReference>
<dbReference type="SMART" id="SM00530">
    <property type="entry name" value="HTH_XRE"/>
    <property type="match status" value="1"/>
</dbReference>
<accession>A0A7W4IAJ9</accession>
<dbReference type="PANTHER" id="PTHR14136">
    <property type="entry name" value="BTB_POZ DOMAIN-CONTAINING PROTEIN KCTD9"/>
    <property type="match status" value="1"/>
</dbReference>
<sequence>MFRAKMQLISTKRLEYHMGRCGLSARALSLQAGLNETAVRDILSGRSKLTRPNTILRLASALGCKPEDLLETDTLMSMFEGDFDTALRKMKDLHIEMENIVEKSDDGKISILGENISPEQREFFEVFVGKGYENRKSYPTNFTGANLSGTLMQNSSLPGASFTGTKLVGADLSGSNLAEASFVGADLTSADLRDCNLEGADFVGCKMNGTKMKGANLAEANFTGVDMSKIDWG</sequence>
<dbReference type="InterPro" id="IPR001387">
    <property type="entry name" value="Cro/C1-type_HTH"/>
</dbReference>
<dbReference type="Proteomes" id="UP000589085">
    <property type="component" value="Unassembled WGS sequence"/>
</dbReference>
<dbReference type="SUPFAM" id="SSF141571">
    <property type="entry name" value="Pentapeptide repeat-like"/>
    <property type="match status" value="1"/>
</dbReference>
<reference evidence="2 3" key="1">
    <citation type="submission" date="2020-04" db="EMBL/GenBank/DDBJ databases">
        <title>Description of novel Gluconacetobacter.</title>
        <authorList>
            <person name="Sombolestani A."/>
        </authorList>
    </citation>
    <scope>NUCLEOTIDE SEQUENCE [LARGE SCALE GENOMIC DNA]</scope>
    <source>
        <strain evidence="2 3">LMG 19747</strain>
    </source>
</reference>
<dbReference type="GO" id="GO:0003677">
    <property type="term" value="F:DNA binding"/>
    <property type="evidence" value="ECO:0007669"/>
    <property type="project" value="InterPro"/>
</dbReference>
<gene>
    <name evidence="2" type="ORF">HLH48_03950</name>
</gene>
<dbReference type="Pfam" id="PF00805">
    <property type="entry name" value="Pentapeptide"/>
    <property type="match status" value="2"/>
</dbReference>
<evidence type="ECO:0000313" key="2">
    <source>
        <dbReference type="EMBL" id="MBB2159336.1"/>
    </source>
</evidence>
<evidence type="ECO:0000313" key="3">
    <source>
        <dbReference type="Proteomes" id="UP000589085"/>
    </source>
</evidence>
<dbReference type="PROSITE" id="PS50943">
    <property type="entry name" value="HTH_CROC1"/>
    <property type="match status" value="1"/>
</dbReference>
<dbReference type="PANTHER" id="PTHR14136:SF17">
    <property type="entry name" value="BTB_POZ DOMAIN-CONTAINING PROTEIN KCTD9"/>
    <property type="match status" value="1"/>
</dbReference>
<dbReference type="EMBL" id="JABEQJ010000003">
    <property type="protein sequence ID" value="MBB2159336.1"/>
    <property type="molecule type" value="Genomic_DNA"/>
</dbReference>
<proteinExistence type="predicted"/>
<dbReference type="SUPFAM" id="SSF47413">
    <property type="entry name" value="lambda repressor-like DNA-binding domains"/>
    <property type="match status" value="1"/>
</dbReference>
<name>A0A7W4IAJ9_9PROT</name>
<dbReference type="InterPro" id="IPR010982">
    <property type="entry name" value="Lambda_DNA-bd_dom_sf"/>
</dbReference>
<dbReference type="Pfam" id="PF13443">
    <property type="entry name" value="HTH_26"/>
    <property type="match status" value="1"/>
</dbReference>
<dbReference type="InterPro" id="IPR001646">
    <property type="entry name" value="5peptide_repeat"/>
</dbReference>
<feature type="domain" description="HTH cro/C1-type" evidence="1">
    <location>
        <begin position="20"/>
        <end position="69"/>
    </location>
</feature>
<dbReference type="Gene3D" id="2.160.20.80">
    <property type="entry name" value="E3 ubiquitin-protein ligase SopA"/>
    <property type="match status" value="1"/>
</dbReference>
<dbReference type="Gene3D" id="1.10.260.40">
    <property type="entry name" value="lambda repressor-like DNA-binding domains"/>
    <property type="match status" value="1"/>
</dbReference>
<dbReference type="InterPro" id="IPR051082">
    <property type="entry name" value="Pentapeptide-BTB/POZ_domain"/>
</dbReference>